<proteinExistence type="predicted"/>
<accession>A0ABW5IDQ1</accession>
<dbReference type="RefSeq" id="WP_344267042.1">
    <property type="nucleotide sequence ID" value="NZ_BAAAHV010000005.1"/>
</dbReference>
<gene>
    <name evidence="1" type="ORF">ACFSUT_41325</name>
</gene>
<reference evidence="2" key="1">
    <citation type="journal article" date="2019" name="Int. J. Syst. Evol. Microbiol.">
        <title>The Global Catalogue of Microorganisms (GCM) 10K type strain sequencing project: providing services to taxonomists for standard genome sequencing and annotation.</title>
        <authorList>
            <consortium name="The Broad Institute Genomics Platform"/>
            <consortium name="The Broad Institute Genome Sequencing Center for Infectious Disease"/>
            <person name="Wu L."/>
            <person name="Ma J."/>
        </authorList>
    </citation>
    <scope>NUCLEOTIDE SEQUENCE [LARGE SCALE GENOMIC DNA]</scope>
    <source>
        <strain evidence="2">CGMCC 4.7638</strain>
    </source>
</reference>
<evidence type="ECO:0000313" key="1">
    <source>
        <dbReference type="EMBL" id="MFD2486772.1"/>
    </source>
</evidence>
<dbReference type="EMBL" id="JBHUKQ010000024">
    <property type="protein sequence ID" value="MFD2486772.1"/>
    <property type="molecule type" value="Genomic_DNA"/>
</dbReference>
<organism evidence="1 2">
    <name type="scientific">Amycolatopsis albidoflavus</name>
    <dbReference type="NCBI Taxonomy" id="102226"/>
    <lineage>
        <taxon>Bacteria</taxon>
        <taxon>Bacillati</taxon>
        <taxon>Actinomycetota</taxon>
        <taxon>Actinomycetes</taxon>
        <taxon>Pseudonocardiales</taxon>
        <taxon>Pseudonocardiaceae</taxon>
        <taxon>Amycolatopsis</taxon>
    </lineage>
</organism>
<comment type="caution">
    <text evidence="1">The sequence shown here is derived from an EMBL/GenBank/DDBJ whole genome shotgun (WGS) entry which is preliminary data.</text>
</comment>
<protein>
    <submittedName>
        <fullName evidence="1">Uncharacterized protein</fullName>
    </submittedName>
</protein>
<evidence type="ECO:0000313" key="2">
    <source>
        <dbReference type="Proteomes" id="UP001597542"/>
    </source>
</evidence>
<sequence>MSHPDARVVALIDANPHLDADELVAAFELCDEVGDQVHPYEAAERHAHDLVGAWLVRTGARHYRGDRDLLPQDDNSRETFLRAAGIDRDLTDEQGQPVAALPFQVLIELLEDLTVHLAASGGAPLKRHHDYVRHRLTMDAAYRAYHGQA</sequence>
<keyword evidence="2" id="KW-1185">Reference proteome</keyword>
<name>A0ABW5IDQ1_9PSEU</name>
<dbReference type="Proteomes" id="UP001597542">
    <property type="component" value="Unassembled WGS sequence"/>
</dbReference>